<organism evidence="1 2">
    <name type="scientific">Rathayibacter tritici</name>
    <dbReference type="NCBI Taxonomy" id="33888"/>
    <lineage>
        <taxon>Bacteria</taxon>
        <taxon>Bacillati</taxon>
        <taxon>Actinomycetota</taxon>
        <taxon>Actinomycetes</taxon>
        <taxon>Micrococcales</taxon>
        <taxon>Microbacteriaceae</taxon>
        <taxon>Rathayibacter</taxon>
    </lineage>
</organism>
<dbReference type="EMBL" id="CP015515">
    <property type="protein sequence ID" value="AND17506.1"/>
    <property type="molecule type" value="Genomic_DNA"/>
</dbReference>
<dbReference type="OrthoDB" id="5124965at2"/>
<keyword evidence="2" id="KW-1185">Reference proteome</keyword>
<name>A0A160KUE2_9MICO</name>
<reference evidence="1 2" key="1">
    <citation type="submission" date="2016-05" db="EMBL/GenBank/DDBJ databases">
        <title>Complete genome sequence of Rathayibacter tritici NCPPB 1953.</title>
        <authorList>
            <person name="Park J."/>
            <person name="Lee H.-H."/>
            <person name="Lee S.-W."/>
            <person name="Seo Y.-S."/>
        </authorList>
    </citation>
    <scope>NUCLEOTIDE SEQUENCE [LARGE SCALE GENOMIC DNA]</scope>
    <source>
        <strain evidence="1 2">NCPPB 1953</strain>
    </source>
</reference>
<sequence>MGIAEPFDLDDHRRHAPGTLREHFSVREFEEVPLDREAIVATAYLHAIEHAALARVLPIARAHPDAQVRSFATVWAAERHRIADALGDVLAASPQIRGIDVRPPEPTVESRPLVNRVAAALPGPIALALAVDARIAMHSYRRLARLSLHPEMERLAEAIIGVLERQADFFTVHAAERLGRPLPRRVLAAGLLAVLRLPIGEADLPEPLAREGRELVFGRDDGGLDGIDAGIVAAFALPCTAARRLVHPHRPVSIRAAHRLGRLASDTRFAVATLLEQVRE</sequence>
<protein>
    <submittedName>
        <fullName evidence="1">Uncharacterized protein</fullName>
    </submittedName>
</protein>
<dbReference type="KEGG" id="rtn:A6122_2390"/>
<dbReference type="AlphaFoldDB" id="A0A160KUE2"/>
<dbReference type="Proteomes" id="UP000077071">
    <property type="component" value="Chromosome"/>
</dbReference>
<proteinExistence type="predicted"/>
<accession>A0A160KUE2</accession>
<gene>
    <name evidence="1" type="ORF">A6122_2390</name>
</gene>
<evidence type="ECO:0000313" key="1">
    <source>
        <dbReference type="EMBL" id="AND17506.1"/>
    </source>
</evidence>
<dbReference type="PATRIC" id="fig|33888.3.peg.2664"/>
<evidence type="ECO:0000313" key="2">
    <source>
        <dbReference type="Proteomes" id="UP000077071"/>
    </source>
</evidence>
<dbReference type="RefSeq" id="WP_068255450.1">
    <property type="nucleotide sequence ID" value="NZ_CP015515.1"/>
</dbReference>